<dbReference type="Gene3D" id="3.40.50.1700">
    <property type="entry name" value="Glycoside hydrolase family 3 C-terminal domain"/>
    <property type="match status" value="1"/>
</dbReference>
<feature type="domain" description="Glycoside hydrolase family 3 C-terminal" evidence="3">
    <location>
        <begin position="1"/>
        <end position="41"/>
    </location>
</feature>
<evidence type="ECO:0000256" key="2">
    <source>
        <dbReference type="ARBA" id="ARBA00022801"/>
    </source>
</evidence>
<dbReference type="PANTHER" id="PTHR42715:SF10">
    <property type="entry name" value="BETA-GLUCOSIDASE"/>
    <property type="match status" value="1"/>
</dbReference>
<dbReference type="GO" id="GO:0005975">
    <property type="term" value="P:carbohydrate metabolic process"/>
    <property type="evidence" value="ECO:0007669"/>
    <property type="project" value="InterPro"/>
</dbReference>
<proteinExistence type="inferred from homology"/>
<protein>
    <submittedName>
        <fullName evidence="4">Glycosyl hydrolase family protein</fullName>
    </submittedName>
</protein>
<evidence type="ECO:0000313" key="4">
    <source>
        <dbReference type="EMBL" id="EGH18984.1"/>
    </source>
</evidence>
<organism evidence="4 5">
    <name type="scientific">Pseudomonas savastanoi pv. glycinea str. race 4</name>
    <dbReference type="NCBI Taxonomy" id="875330"/>
    <lineage>
        <taxon>Bacteria</taxon>
        <taxon>Pseudomonadati</taxon>
        <taxon>Pseudomonadota</taxon>
        <taxon>Gammaproteobacteria</taxon>
        <taxon>Pseudomonadales</taxon>
        <taxon>Pseudomonadaceae</taxon>
        <taxon>Pseudomonas</taxon>
    </lineage>
</organism>
<dbReference type="GO" id="GO:0004553">
    <property type="term" value="F:hydrolase activity, hydrolyzing O-glycosyl compounds"/>
    <property type="evidence" value="ECO:0007669"/>
    <property type="project" value="InterPro"/>
</dbReference>
<dbReference type="Pfam" id="PF01915">
    <property type="entry name" value="Glyco_hydro_3_C"/>
    <property type="match status" value="1"/>
</dbReference>
<dbReference type="InterPro" id="IPR002772">
    <property type="entry name" value="Glyco_hydro_3_C"/>
</dbReference>
<evidence type="ECO:0000313" key="5">
    <source>
        <dbReference type="Proteomes" id="UP000005466"/>
    </source>
</evidence>
<reference evidence="4 5" key="1">
    <citation type="journal article" date="2011" name="PLoS Pathog.">
        <title>Dynamic evolution of pathogenicity revealed by sequencing and comparative genomics of 19 Pseudomonas syringae isolates.</title>
        <authorList>
            <person name="Baltrus D.A."/>
            <person name="Nishimura M.T."/>
            <person name="Romanchuk A."/>
            <person name="Chang J.H."/>
            <person name="Mukhtar M.S."/>
            <person name="Cherkis K."/>
            <person name="Roach J."/>
            <person name="Grant S.R."/>
            <person name="Jones C.D."/>
            <person name="Dangl J.L."/>
        </authorList>
    </citation>
    <scope>NUCLEOTIDE SEQUENCE [LARGE SCALE GENOMIC DNA]</scope>
    <source>
        <strain evidence="5">race 4</strain>
    </source>
</reference>
<evidence type="ECO:0000256" key="1">
    <source>
        <dbReference type="ARBA" id="ARBA00005336"/>
    </source>
</evidence>
<name>F3CI92_PSESG</name>
<dbReference type="InterPro" id="IPR036881">
    <property type="entry name" value="Glyco_hydro_3_C_sf"/>
</dbReference>
<dbReference type="SUPFAM" id="SSF52279">
    <property type="entry name" value="Beta-D-glucan exohydrolase, C-terminal domain"/>
    <property type="match status" value="1"/>
</dbReference>
<dbReference type="AlphaFoldDB" id="F3CI92"/>
<comment type="caution">
    <text evidence="4">The sequence shown here is derived from an EMBL/GenBank/DDBJ whole genome shotgun (WGS) entry which is preliminary data.</text>
</comment>
<keyword evidence="2 4" id="KW-0378">Hydrolase</keyword>
<dbReference type="HOGENOM" id="CLU_3244173_0_0_6"/>
<dbReference type="InterPro" id="IPR050288">
    <property type="entry name" value="Cellulose_deg_GH3"/>
</dbReference>
<accession>F3CI92</accession>
<feature type="non-terminal residue" evidence="4">
    <location>
        <position position="1"/>
    </location>
</feature>
<evidence type="ECO:0000259" key="3">
    <source>
        <dbReference type="Pfam" id="PF01915"/>
    </source>
</evidence>
<dbReference type="EMBL" id="ADWY01003429">
    <property type="protein sequence ID" value="EGH18984.1"/>
    <property type="molecule type" value="Genomic_DNA"/>
</dbReference>
<dbReference type="Proteomes" id="UP000005466">
    <property type="component" value="Unassembled WGS sequence"/>
</dbReference>
<dbReference type="PANTHER" id="PTHR42715">
    <property type="entry name" value="BETA-GLUCOSIDASE"/>
    <property type="match status" value="1"/>
</dbReference>
<gene>
    <name evidence="4" type="ORF">Pgy4_39078</name>
</gene>
<comment type="similarity">
    <text evidence="1">Belongs to the glycosyl hydrolase 3 family.</text>
</comment>
<sequence length="43" mass="4481">PWANKVGATLQAWFPGQQGGQAVAEILYGKVNPSGKLPVTIGM</sequence>
<feature type="non-terminal residue" evidence="4">
    <location>
        <position position="43"/>
    </location>
</feature>